<organism evidence="3">
    <name type="scientific">freshwater metagenome</name>
    <dbReference type="NCBI Taxonomy" id="449393"/>
    <lineage>
        <taxon>unclassified sequences</taxon>
        <taxon>metagenomes</taxon>
        <taxon>ecological metagenomes</taxon>
    </lineage>
</organism>
<gene>
    <name evidence="3" type="ORF">UFOPK1493_04587</name>
</gene>
<evidence type="ECO:0000313" key="3">
    <source>
        <dbReference type="EMBL" id="CAB4604999.1"/>
    </source>
</evidence>
<dbReference type="GO" id="GO:0016740">
    <property type="term" value="F:transferase activity"/>
    <property type="evidence" value="ECO:0007669"/>
    <property type="project" value="UniProtKB-KW"/>
</dbReference>
<dbReference type="InterPro" id="IPR029063">
    <property type="entry name" value="SAM-dependent_MTases_sf"/>
</dbReference>
<dbReference type="Pfam" id="PF13649">
    <property type="entry name" value="Methyltransf_25"/>
    <property type="match status" value="1"/>
</dbReference>
<reference evidence="3" key="1">
    <citation type="submission" date="2020-05" db="EMBL/GenBank/DDBJ databases">
        <authorList>
            <person name="Chiriac C."/>
            <person name="Salcher M."/>
            <person name="Ghai R."/>
            <person name="Kavagutti S V."/>
        </authorList>
    </citation>
    <scope>NUCLEOTIDE SEQUENCE</scope>
</reference>
<accession>A0A6J6GZF0</accession>
<keyword evidence="1" id="KW-0808">Transferase</keyword>
<name>A0A6J6GZF0_9ZZZZ</name>
<sequence length="249" mass="27888">MGKFDFDATFGDDYLHFYLPALTTDRNEADAAEIIAALDLQPGDRVLDAPCGHGRISNLLAKAGIDVVGIDRTGPFLDVARHDADNLGVTVDYRLGDLLDLDAVVTGPFDAVINWFTSFGYHDDEQLQLILAAYHRTLKPGGLLLLETLHHDWFVRHHVQPPFTNMTEVGDDVMYDRSTLDSTTGRVETDRTVIRNGVMRTSHHYVRLPTAPELRAWLHDAGFHDVRITSRDQSPLTINSRRMLTVARA</sequence>
<protein>
    <submittedName>
        <fullName evidence="3">Unannotated protein</fullName>
    </submittedName>
</protein>
<proteinExistence type="predicted"/>
<dbReference type="Gene3D" id="3.40.50.150">
    <property type="entry name" value="Vaccinia Virus protein VP39"/>
    <property type="match status" value="1"/>
</dbReference>
<dbReference type="CDD" id="cd02440">
    <property type="entry name" value="AdoMet_MTases"/>
    <property type="match status" value="1"/>
</dbReference>
<dbReference type="PANTHER" id="PTHR43861">
    <property type="entry name" value="TRANS-ACONITATE 2-METHYLTRANSFERASE-RELATED"/>
    <property type="match status" value="1"/>
</dbReference>
<dbReference type="EMBL" id="CAEZSR010000392">
    <property type="protein sequence ID" value="CAB4604999.1"/>
    <property type="molecule type" value="Genomic_DNA"/>
</dbReference>
<evidence type="ECO:0000256" key="1">
    <source>
        <dbReference type="ARBA" id="ARBA00022679"/>
    </source>
</evidence>
<dbReference type="InterPro" id="IPR041698">
    <property type="entry name" value="Methyltransf_25"/>
</dbReference>
<dbReference type="SUPFAM" id="SSF53335">
    <property type="entry name" value="S-adenosyl-L-methionine-dependent methyltransferases"/>
    <property type="match status" value="1"/>
</dbReference>
<dbReference type="Gene3D" id="2.20.25.110">
    <property type="entry name" value="S-adenosyl-L-methionine-dependent methyltransferases"/>
    <property type="match status" value="1"/>
</dbReference>
<dbReference type="AlphaFoldDB" id="A0A6J6GZF0"/>
<feature type="domain" description="Methyltransferase" evidence="2">
    <location>
        <begin position="46"/>
        <end position="142"/>
    </location>
</feature>
<evidence type="ECO:0000259" key="2">
    <source>
        <dbReference type="Pfam" id="PF13649"/>
    </source>
</evidence>